<comment type="caution">
    <text evidence="4">The sequence shown here is derived from an EMBL/GenBank/DDBJ whole genome shotgun (WGS) entry which is preliminary data.</text>
</comment>
<dbReference type="Gene3D" id="2.60.40.1470">
    <property type="entry name" value="ApaG domain"/>
    <property type="match status" value="1"/>
</dbReference>
<dbReference type="RefSeq" id="WP_289832000.1">
    <property type="nucleotide sequence ID" value="NZ_JAUEDK010000064.1"/>
</dbReference>
<name>A0ABT7XUE8_9NEIS</name>
<dbReference type="PROSITE" id="PS51087">
    <property type="entry name" value="APAG"/>
    <property type="match status" value="1"/>
</dbReference>
<dbReference type="SUPFAM" id="SSF110069">
    <property type="entry name" value="ApaG-like"/>
    <property type="match status" value="1"/>
</dbReference>
<dbReference type="NCBIfam" id="NF003967">
    <property type="entry name" value="PRK05461.1"/>
    <property type="match status" value="1"/>
</dbReference>
<evidence type="ECO:0000313" key="4">
    <source>
        <dbReference type="EMBL" id="MDN0077360.1"/>
    </source>
</evidence>
<feature type="domain" description="ApaG" evidence="3">
    <location>
        <begin position="1"/>
        <end position="125"/>
    </location>
</feature>
<evidence type="ECO:0000256" key="2">
    <source>
        <dbReference type="HAMAP-Rule" id="MF_00791"/>
    </source>
</evidence>
<sequence>MEKKYSLKVETEVTYLADKSDVTSDRYVFGYRIRMTNTGTVRAKLVSRHWIITDANHQKQEVRGMGVVGEHPDLAPGESYEYTSGVSLTTPWGTMQGSYQMLAEDSTRFDAEIPEFVLTAPRVLH</sequence>
<accession>A0ABT7XUE8</accession>
<dbReference type="EMBL" id="JAUEDK010000064">
    <property type="protein sequence ID" value="MDN0077360.1"/>
    <property type="molecule type" value="Genomic_DNA"/>
</dbReference>
<dbReference type="InterPro" id="IPR036767">
    <property type="entry name" value="ApaG_sf"/>
</dbReference>
<evidence type="ECO:0000259" key="3">
    <source>
        <dbReference type="PROSITE" id="PS51087"/>
    </source>
</evidence>
<evidence type="ECO:0000313" key="5">
    <source>
        <dbReference type="Proteomes" id="UP001168540"/>
    </source>
</evidence>
<dbReference type="Pfam" id="PF04379">
    <property type="entry name" value="DUF525"/>
    <property type="match status" value="1"/>
</dbReference>
<evidence type="ECO:0000256" key="1">
    <source>
        <dbReference type="ARBA" id="ARBA00017693"/>
    </source>
</evidence>
<dbReference type="InterPro" id="IPR050718">
    <property type="entry name" value="ApaG-like"/>
</dbReference>
<gene>
    <name evidence="2 4" type="primary">apaG</name>
    <name evidence="4" type="ORF">QU481_21260</name>
</gene>
<protein>
    <recommendedName>
        <fullName evidence="1 2">Protein ApaG</fullName>
    </recommendedName>
</protein>
<dbReference type="InterPro" id="IPR007474">
    <property type="entry name" value="ApaG_domain"/>
</dbReference>
<dbReference type="PANTHER" id="PTHR47191">
    <property type="entry name" value="OS05G0170800 PROTEIN"/>
    <property type="match status" value="1"/>
</dbReference>
<organism evidence="4 5">
    <name type="scientific">Crenobacter oryzisoli</name>
    <dbReference type="NCBI Taxonomy" id="3056844"/>
    <lineage>
        <taxon>Bacteria</taxon>
        <taxon>Pseudomonadati</taxon>
        <taxon>Pseudomonadota</taxon>
        <taxon>Betaproteobacteria</taxon>
        <taxon>Neisseriales</taxon>
        <taxon>Neisseriaceae</taxon>
        <taxon>Crenobacter</taxon>
    </lineage>
</organism>
<dbReference type="Proteomes" id="UP001168540">
    <property type="component" value="Unassembled WGS sequence"/>
</dbReference>
<dbReference type="InterPro" id="IPR023065">
    <property type="entry name" value="Uncharacterised_ApaG"/>
</dbReference>
<dbReference type="HAMAP" id="MF_00791">
    <property type="entry name" value="ApaG"/>
    <property type="match status" value="1"/>
</dbReference>
<proteinExistence type="inferred from homology"/>
<dbReference type="PANTHER" id="PTHR47191:SF2">
    <property type="entry name" value="OS05G0170800 PROTEIN"/>
    <property type="match status" value="1"/>
</dbReference>
<keyword evidence="5" id="KW-1185">Reference proteome</keyword>
<reference evidence="4" key="1">
    <citation type="submission" date="2023-06" db="EMBL/GenBank/DDBJ databases">
        <authorList>
            <person name="Zhang S."/>
        </authorList>
    </citation>
    <scope>NUCLEOTIDE SEQUENCE</scope>
    <source>
        <strain evidence="4">SG2303</strain>
    </source>
</reference>